<proteinExistence type="predicted"/>
<comment type="caution">
    <text evidence="3">The sequence shown here is derived from an EMBL/GenBank/DDBJ whole genome shotgun (WGS) entry which is preliminary data.</text>
</comment>
<evidence type="ECO:0000259" key="2">
    <source>
        <dbReference type="PROSITE" id="PS50181"/>
    </source>
</evidence>
<dbReference type="EMBL" id="JASPKY010000045">
    <property type="protein sequence ID" value="KAK9745816.1"/>
    <property type="molecule type" value="Genomic_DNA"/>
</dbReference>
<dbReference type="SUPFAM" id="SSF81383">
    <property type="entry name" value="F-box domain"/>
    <property type="match status" value="1"/>
</dbReference>
<dbReference type="AlphaFoldDB" id="A0AAW1MHG2"/>
<organism evidence="3 4">
    <name type="scientific">Popillia japonica</name>
    <name type="common">Japanese beetle</name>
    <dbReference type="NCBI Taxonomy" id="7064"/>
    <lineage>
        <taxon>Eukaryota</taxon>
        <taxon>Metazoa</taxon>
        <taxon>Ecdysozoa</taxon>
        <taxon>Arthropoda</taxon>
        <taxon>Hexapoda</taxon>
        <taxon>Insecta</taxon>
        <taxon>Pterygota</taxon>
        <taxon>Neoptera</taxon>
        <taxon>Endopterygota</taxon>
        <taxon>Coleoptera</taxon>
        <taxon>Polyphaga</taxon>
        <taxon>Scarabaeiformia</taxon>
        <taxon>Scarabaeidae</taxon>
        <taxon>Rutelinae</taxon>
        <taxon>Popillia</taxon>
    </lineage>
</organism>
<dbReference type="InterPro" id="IPR036047">
    <property type="entry name" value="F-box-like_dom_sf"/>
</dbReference>
<protein>
    <recommendedName>
        <fullName evidence="2">F-box domain-containing protein</fullName>
    </recommendedName>
</protein>
<accession>A0AAW1MHG2</accession>
<dbReference type="InterPro" id="IPR001810">
    <property type="entry name" value="F-box_dom"/>
</dbReference>
<dbReference type="Proteomes" id="UP001458880">
    <property type="component" value="Unassembled WGS sequence"/>
</dbReference>
<reference evidence="3 4" key="1">
    <citation type="journal article" date="2024" name="BMC Genomics">
        <title>De novo assembly and annotation of Popillia japonica's genome with initial clues to its potential as an invasive pest.</title>
        <authorList>
            <person name="Cucini C."/>
            <person name="Boschi S."/>
            <person name="Funari R."/>
            <person name="Cardaioli E."/>
            <person name="Iannotti N."/>
            <person name="Marturano G."/>
            <person name="Paoli F."/>
            <person name="Bruttini M."/>
            <person name="Carapelli A."/>
            <person name="Frati F."/>
            <person name="Nardi F."/>
        </authorList>
    </citation>
    <scope>NUCLEOTIDE SEQUENCE [LARGE SCALE GENOMIC DNA]</scope>
    <source>
        <strain evidence="3">DMR45628</strain>
    </source>
</reference>
<gene>
    <name evidence="3" type="ORF">QE152_g6645</name>
</gene>
<dbReference type="PROSITE" id="PS50181">
    <property type="entry name" value="FBOX"/>
    <property type="match status" value="1"/>
</dbReference>
<keyword evidence="4" id="KW-1185">Reference proteome</keyword>
<name>A0AAW1MHG2_POPJA</name>
<feature type="domain" description="F-box" evidence="2">
    <location>
        <begin position="30"/>
        <end position="56"/>
    </location>
</feature>
<evidence type="ECO:0000256" key="1">
    <source>
        <dbReference type="SAM" id="MobiDB-lite"/>
    </source>
</evidence>
<evidence type="ECO:0000313" key="4">
    <source>
        <dbReference type="Proteomes" id="UP001458880"/>
    </source>
</evidence>
<feature type="region of interest" description="Disordered" evidence="1">
    <location>
        <begin position="160"/>
        <end position="179"/>
    </location>
</feature>
<evidence type="ECO:0000313" key="3">
    <source>
        <dbReference type="EMBL" id="KAK9745816.1"/>
    </source>
</evidence>
<sequence length="179" mass="20456">MHITLTASLPEMCTSCARRSLWSYQWKLCSPEFVELPVELIAVILRYLDPESLLNVVKTYHICKDVCLGDPILRQRLKTLLKSKTRQEVARRVNPALGVAVSRTEPATMFGRNAEKLGVAVSRTEPATMFGRNAEKIVELRPVPQRECLAGVEKQFFRCKKRKSNDQPQPARKKSNYRL</sequence>